<keyword evidence="4" id="KW-0418">Kinase</keyword>
<dbReference type="KEGG" id="clk:CGC53_08635"/>
<dbReference type="SMART" id="SM00487">
    <property type="entry name" value="DEXDc"/>
    <property type="match status" value="1"/>
</dbReference>
<evidence type="ECO:0000256" key="1">
    <source>
        <dbReference type="ARBA" id="ARBA00022801"/>
    </source>
</evidence>
<dbReference type="GO" id="GO:0004674">
    <property type="term" value="F:protein serine/threonine kinase activity"/>
    <property type="evidence" value="ECO:0007669"/>
    <property type="project" value="UniProtKB-KW"/>
</dbReference>
<feature type="domain" description="Helicase ATP-binding" evidence="2">
    <location>
        <begin position="490"/>
        <end position="669"/>
    </location>
</feature>
<name>A0A250FDN8_9FLAO</name>
<dbReference type="PANTHER" id="PTHR10799">
    <property type="entry name" value="SNF2/RAD54 HELICASE FAMILY"/>
    <property type="match status" value="1"/>
</dbReference>
<dbReference type="GO" id="GO:0016787">
    <property type="term" value="F:hydrolase activity"/>
    <property type="evidence" value="ECO:0007669"/>
    <property type="project" value="UniProtKB-KW"/>
</dbReference>
<evidence type="ECO:0000259" key="3">
    <source>
        <dbReference type="PROSITE" id="PS51194"/>
    </source>
</evidence>
<keyword evidence="4" id="KW-0723">Serine/threonine-protein kinase</keyword>
<dbReference type="CDD" id="cd18012">
    <property type="entry name" value="DEXQc_arch_SWI2_SNF2"/>
    <property type="match status" value="1"/>
</dbReference>
<dbReference type="CDD" id="cd18793">
    <property type="entry name" value="SF2_C_SNF"/>
    <property type="match status" value="1"/>
</dbReference>
<dbReference type="GO" id="GO:0005524">
    <property type="term" value="F:ATP binding"/>
    <property type="evidence" value="ECO:0007669"/>
    <property type="project" value="InterPro"/>
</dbReference>
<dbReference type="InterPro" id="IPR038718">
    <property type="entry name" value="SNF2-like_sf"/>
</dbReference>
<feature type="domain" description="Helicase C-terminal" evidence="3">
    <location>
        <begin position="786"/>
        <end position="951"/>
    </location>
</feature>
<dbReference type="Proteomes" id="UP000217276">
    <property type="component" value="Chromosome"/>
</dbReference>
<dbReference type="Gene3D" id="3.40.50.10810">
    <property type="entry name" value="Tandem AAA-ATPase domain"/>
    <property type="match status" value="1"/>
</dbReference>
<dbReference type="InterPro" id="IPR014001">
    <property type="entry name" value="Helicase_ATP-bd"/>
</dbReference>
<dbReference type="SUPFAM" id="SSF52540">
    <property type="entry name" value="P-loop containing nucleoside triphosphate hydrolases"/>
    <property type="match status" value="2"/>
</dbReference>
<keyword evidence="1" id="KW-0378">Hydrolase</keyword>
<organism evidence="4 5">
    <name type="scientific">Capnocytophaga leadbetteri</name>
    <dbReference type="NCBI Taxonomy" id="327575"/>
    <lineage>
        <taxon>Bacteria</taxon>
        <taxon>Pseudomonadati</taxon>
        <taxon>Bacteroidota</taxon>
        <taxon>Flavobacteriia</taxon>
        <taxon>Flavobacteriales</taxon>
        <taxon>Flavobacteriaceae</taxon>
        <taxon>Capnocytophaga</taxon>
    </lineage>
</organism>
<dbReference type="PROSITE" id="PS51192">
    <property type="entry name" value="HELICASE_ATP_BIND_1"/>
    <property type="match status" value="1"/>
</dbReference>
<evidence type="ECO:0000313" key="5">
    <source>
        <dbReference type="Proteomes" id="UP000217276"/>
    </source>
</evidence>
<dbReference type="InterPro" id="IPR049730">
    <property type="entry name" value="SNF2/RAD54-like_C"/>
</dbReference>
<evidence type="ECO:0000313" key="4">
    <source>
        <dbReference type="EMBL" id="ATA82405.1"/>
    </source>
</evidence>
<dbReference type="InterPro" id="IPR027417">
    <property type="entry name" value="P-loop_NTPase"/>
</dbReference>
<keyword evidence="5" id="KW-1185">Reference proteome</keyword>
<dbReference type="RefSeq" id="WP_095914419.1">
    <property type="nucleotide sequence ID" value="NZ_CP022384.1"/>
</dbReference>
<dbReference type="SMART" id="SM00490">
    <property type="entry name" value="HELICc"/>
    <property type="match status" value="1"/>
</dbReference>
<dbReference type="Gene3D" id="3.40.50.300">
    <property type="entry name" value="P-loop containing nucleotide triphosphate hydrolases"/>
    <property type="match status" value="1"/>
</dbReference>
<dbReference type="Pfam" id="PF00271">
    <property type="entry name" value="Helicase_C"/>
    <property type="match status" value="1"/>
</dbReference>
<reference evidence="5" key="1">
    <citation type="submission" date="2017-06" db="EMBL/GenBank/DDBJ databases">
        <title>Capnocytophaga spp. assemblies.</title>
        <authorList>
            <person name="Gulvik C.A."/>
        </authorList>
    </citation>
    <scope>NUCLEOTIDE SEQUENCE [LARGE SCALE GENOMIC DNA]</scope>
    <source>
        <strain evidence="5">H6253</strain>
    </source>
</reference>
<dbReference type="AlphaFoldDB" id="A0A250FDN8"/>
<proteinExistence type="predicted"/>
<gene>
    <name evidence="4" type="ORF">CGC53_08635</name>
</gene>
<dbReference type="Pfam" id="PF00176">
    <property type="entry name" value="SNF2-rel_dom"/>
    <property type="match status" value="1"/>
</dbReference>
<evidence type="ECO:0000259" key="2">
    <source>
        <dbReference type="PROSITE" id="PS51192"/>
    </source>
</evidence>
<keyword evidence="4" id="KW-0808">Transferase</keyword>
<dbReference type="InterPro" id="IPR000330">
    <property type="entry name" value="SNF2_N"/>
</dbReference>
<protein>
    <submittedName>
        <fullName evidence="4">Serine/threonine protein kinase</fullName>
    </submittedName>
</protein>
<dbReference type="InterPro" id="IPR001650">
    <property type="entry name" value="Helicase_C-like"/>
</dbReference>
<accession>A0A250FDN8</accession>
<dbReference type="EMBL" id="CP022384">
    <property type="protein sequence ID" value="ATA82405.1"/>
    <property type="molecule type" value="Genomic_DNA"/>
</dbReference>
<sequence>MFLFIDFTFHPIIELVLPNAYIAEQRNGYCVFYKKASDEVLRSLPNWELSSAEKEALSIINSLQPNELYQKYLKKGDTFSKIYQNAQTKKHIQEQIEDKTDKLLTLICKNELFITTNYTHKDELVKKQVLTTTQVLEPILELKKTEEGIRYRLLLDNGERTLLPCQSHIEFLNNHHAWVILNKKVVRIAHIKTSHLTPFLNKETTIIPERSFPEYFEKFLKKILRNAKVLPIGFDIIERNELTDTAIEIFFDFFANHYKIHLVFHYNDYAFSSHQHKTIQSDLQIDDNNRIFIYNYRRNTTEEAKKYAILEQMGFTNQSGTFFLESTDPFASYFHLLHHREALTAAGFSLLPFVIDGGKEVTIAPSELIFNHTHTENDWFDLSIKVKQGDSLFDFKDLIKNIKENNPIYPLPNGKIFIIPQEWFSKFQSIAKYAKVQKEKLQLAKSNYALLEAIPEIKPQSLVEKVSYTPSDKLKATLRPYQIEGVEWLLQHYHNGVGACLADDMGLGKTLQTIALLVNIHDSLPEKSIDSSDLFSGIEVQKEALKVLVILPSSLIFNWYDEAKRFAPHLKCTQYVGTGIERKRKVRRLTNYDLVFTSYPIVERDIKELQQLDFRYIILDESQRIKNKNSKTFKAINSLKAPHRIALSGTPIENSLSDLWSQMQFINPNILKSYPSFHKNYEIEISKKKNLQALEELKTIISPFLLRRTKEQVLDDLPEMEAQIIYCPLTEEQAKWYESEKSKVRNQLLQIAAPITEFNALNMLTKLRQISNHPMLADKDSLIPSGKYEEVVNCMQELVQASHKALIFSSFVSHLSIYEQWCKENGVKYAKLTGSTPTAERKNEVEAFQQNPEVTFFFISLKAGEVGLNLTQASYVLLLDPWWNPFSEKQAIARAHRLGQKNKVNVVRFVSKDTVEEKIIRLQKAKTDLADDIIGEQNFIKEIISNMNTLLE</sequence>
<dbReference type="PROSITE" id="PS51194">
    <property type="entry name" value="HELICASE_CTER"/>
    <property type="match status" value="1"/>
</dbReference>